<evidence type="ECO:0000256" key="2">
    <source>
        <dbReference type="ARBA" id="ARBA00010504"/>
    </source>
</evidence>
<dbReference type="FunFam" id="2.60.40.10:FF:000023">
    <property type="entry name" value="receptor-type tyrosine-protein phosphatase delta isoform X2"/>
    <property type="match status" value="1"/>
</dbReference>
<comment type="catalytic activity">
    <reaction evidence="15">
        <text>O-phospho-L-tyrosyl-[protein] + H2O = L-tyrosyl-[protein] + phosphate</text>
        <dbReference type="Rhea" id="RHEA:10684"/>
        <dbReference type="Rhea" id="RHEA-COMP:10136"/>
        <dbReference type="Rhea" id="RHEA-COMP:20101"/>
        <dbReference type="ChEBI" id="CHEBI:15377"/>
        <dbReference type="ChEBI" id="CHEBI:43474"/>
        <dbReference type="ChEBI" id="CHEBI:46858"/>
        <dbReference type="ChEBI" id="CHEBI:61978"/>
        <dbReference type="EC" id="3.1.3.48"/>
    </reaction>
</comment>
<evidence type="ECO:0000259" key="16">
    <source>
        <dbReference type="PROSITE" id="PS50835"/>
    </source>
</evidence>
<keyword evidence="18" id="KW-1185">Reference proteome</keyword>
<evidence type="ECO:0000256" key="6">
    <source>
        <dbReference type="ARBA" id="ARBA00022737"/>
    </source>
</evidence>
<accession>A0A8S3ZTL6</accession>
<keyword evidence="8" id="KW-0904">Protein phosphatase</keyword>
<evidence type="ECO:0000256" key="12">
    <source>
        <dbReference type="ARBA" id="ARBA00023170"/>
    </source>
</evidence>
<dbReference type="PROSITE" id="PS50835">
    <property type="entry name" value="IG_LIKE"/>
    <property type="match status" value="3"/>
</dbReference>
<evidence type="ECO:0000256" key="7">
    <source>
        <dbReference type="ARBA" id="ARBA00022801"/>
    </source>
</evidence>
<keyword evidence="6" id="KW-0677">Repeat</keyword>
<evidence type="ECO:0000256" key="15">
    <source>
        <dbReference type="ARBA" id="ARBA00051722"/>
    </source>
</evidence>
<dbReference type="InterPro" id="IPR003599">
    <property type="entry name" value="Ig_sub"/>
</dbReference>
<evidence type="ECO:0000313" key="18">
    <source>
        <dbReference type="Proteomes" id="UP000678393"/>
    </source>
</evidence>
<comment type="caution">
    <text evidence="17">The sequence shown here is derived from an EMBL/GenBank/DDBJ whole genome shotgun (WGS) entry which is preliminary data.</text>
</comment>
<dbReference type="AlphaFoldDB" id="A0A8S3ZTL6"/>
<comment type="similarity">
    <text evidence="2">Belongs to the protein-tyrosine phosphatase family. Receptor class 2A subfamily.</text>
</comment>
<proteinExistence type="inferred from homology"/>
<evidence type="ECO:0000256" key="14">
    <source>
        <dbReference type="ARBA" id="ARBA00023319"/>
    </source>
</evidence>
<evidence type="ECO:0000256" key="4">
    <source>
        <dbReference type="ARBA" id="ARBA00022692"/>
    </source>
</evidence>
<keyword evidence="7" id="KW-0378">Hydrolase</keyword>
<evidence type="ECO:0000256" key="10">
    <source>
        <dbReference type="ARBA" id="ARBA00023136"/>
    </source>
</evidence>
<dbReference type="SMART" id="SM00408">
    <property type="entry name" value="IGc2"/>
    <property type="match status" value="3"/>
</dbReference>
<dbReference type="InterPro" id="IPR003598">
    <property type="entry name" value="Ig_sub2"/>
</dbReference>
<keyword evidence="5" id="KW-0732">Signal</keyword>
<evidence type="ECO:0000256" key="13">
    <source>
        <dbReference type="ARBA" id="ARBA00023180"/>
    </source>
</evidence>
<dbReference type="GO" id="GO:0016020">
    <property type="term" value="C:membrane"/>
    <property type="evidence" value="ECO:0007669"/>
    <property type="project" value="UniProtKB-SubCell"/>
</dbReference>
<dbReference type="SUPFAM" id="SSF48726">
    <property type="entry name" value="Immunoglobulin"/>
    <property type="match status" value="3"/>
</dbReference>
<feature type="domain" description="Ig-like" evidence="16">
    <location>
        <begin position="118"/>
        <end position="204"/>
    </location>
</feature>
<feature type="domain" description="Ig-like" evidence="16">
    <location>
        <begin position="2"/>
        <end position="92"/>
    </location>
</feature>
<dbReference type="InterPro" id="IPR013783">
    <property type="entry name" value="Ig-like_fold"/>
</dbReference>
<evidence type="ECO:0000256" key="5">
    <source>
        <dbReference type="ARBA" id="ARBA00022729"/>
    </source>
</evidence>
<dbReference type="EC" id="3.1.3.48" evidence="3"/>
<feature type="non-terminal residue" evidence="17">
    <location>
        <position position="297"/>
    </location>
</feature>
<dbReference type="InterPro" id="IPR013098">
    <property type="entry name" value="Ig_I-set"/>
</dbReference>
<dbReference type="Pfam" id="PF07679">
    <property type="entry name" value="I-set"/>
    <property type="match status" value="3"/>
</dbReference>
<evidence type="ECO:0000256" key="8">
    <source>
        <dbReference type="ARBA" id="ARBA00022912"/>
    </source>
</evidence>
<evidence type="ECO:0000256" key="11">
    <source>
        <dbReference type="ARBA" id="ARBA00023157"/>
    </source>
</evidence>
<evidence type="ECO:0000256" key="9">
    <source>
        <dbReference type="ARBA" id="ARBA00022989"/>
    </source>
</evidence>
<dbReference type="Proteomes" id="UP000678393">
    <property type="component" value="Unassembled WGS sequence"/>
</dbReference>
<dbReference type="FunFam" id="2.60.40.10:FF:000010">
    <property type="entry name" value="receptor-type tyrosine-protein phosphatase delta isoform X1"/>
    <property type="match status" value="1"/>
</dbReference>
<dbReference type="Gene3D" id="2.60.40.10">
    <property type="entry name" value="Immunoglobulins"/>
    <property type="match status" value="3"/>
</dbReference>
<keyword evidence="13" id="KW-0325">Glycoprotein</keyword>
<keyword evidence="11" id="KW-1015">Disulfide bond</keyword>
<sequence length="297" mass="33204">PPKITQAPRHKKVAEEGTVSFICKASGDPAPSFHWERAGKKINDRRNRYEINDAPHISVLRIKPVKANKDNATFTCVANNNLGEARADASLTIYPKVEGSDGTNPWVVKYEDFPPGYPRIETHPKLRSVEKDRNVLLQCDAKGDPKPTISWLKDGFPVDDTDPRIQILESGYLQIKNSQESDEATYECVAENEFGVAYSYRAMIYIKVRRIAPKFTRAPEDVKIMPNSDVNLTCVAVGSPMPYVKWREGAQDLTGDDNIPIGKNTLMLTGVQMSKNYTCEASSDLGNIEHHVQVIVE</sequence>
<dbReference type="FunFam" id="2.60.40.10:FF:000015">
    <property type="entry name" value="receptor-type tyrosine-protein phosphatase delta isoform X2"/>
    <property type="match status" value="1"/>
</dbReference>
<keyword evidence="9" id="KW-1133">Transmembrane helix</keyword>
<dbReference type="InterPro" id="IPR051170">
    <property type="entry name" value="Neural/epithelial_adhesion"/>
</dbReference>
<keyword evidence="10" id="KW-0472">Membrane</keyword>
<keyword evidence="12" id="KW-0675">Receptor</keyword>
<dbReference type="EMBL" id="CAJHNH020005713">
    <property type="protein sequence ID" value="CAG5132867.1"/>
    <property type="molecule type" value="Genomic_DNA"/>
</dbReference>
<reference evidence="17" key="1">
    <citation type="submission" date="2021-04" db="EMBL/GenBank/DDBJ databases">
        <authorList>
            <consortium name="Molecular Ecology Group"/>
        </authorList>
    </citation>
    <scope>NUCLEOTIDE SEQUENCE</scope>
</reference>
<name>A0A8S3ZTL6_9EUPU</name>
<dbReference type="InterPro" id="IPR036179">
    <property type="entry name" value="Ig-like_dom_sf"/>
</dbReference>
<evidence type="ECO:0000313" key="17">
    <source>
        <dbReference type="EMBL" id="CAG5132867.1"/>
    </source>
</evidence>
<evidence type="ECO:0000256" key="3">
    <source>
        <dbReference type="ARBA" id="ARBA00013064"/>
    </source>
</evidence>
<gene>
    <name evidence="17" type="ORF">CUNI_LOCUS18425</name>
</gene>
<protein>
    <recommendedName>
        <fullName evidence="3">protein-tyrosine-phosphatase</fullName>
        <ecNumber evidence="3">3.1.3.48</ecNumber>
    </recommendedName>
</protein>
<dbReference type="GO" id="GO:0004725">
    <property type="term" value="F:protein tyrosine phosphatase activity"/>
    <property type="evidence" value="ECO:0007669"/>
    <property type="project" value="UniProtKB-EC"/>
</dbReference>
<comment type="subcellular location">
    <subcellularLocation>
        <location evidence="1">Membrane</location>
        <topology evidence="1">Single-pass membrane protein</topology>
    </subcellularLocation>
</comment>
<keyword evidence="14" id="KW-0393">Immunoglobulin domain</keyword>
<keyword evidence="4" id="KW-0812">Transmembrane</keyword>
<dbReference type="PANTHER" id="PTHR12231">
    <property type="entry name" value="CTX-RELATED TYPE I TRANSMEMBRANE PROTEIN"/>
    <property type="match status" value="1"/>
</dbReference>
<feature type="non-terminal residue" evidence="17">
    <location>
        <position position="1"/>
    </location>
</feature>
<dbReference type="OrthoDB" id="10253954at2759"/>
<dbReference type="SMART" id="SM00409">
    <property type="entry name" value="IG"/>
    <property type="match status" value="3"/>
</dbReference>
<evidence type="ECO:0000256" key="1">
    <source>
        <dbReference type="ARBA" id="ARBA00004167"/>
    </source>
</evidence>
<organism evidence="17 18">
    <name type="scientific">Candidula unifasciata</name>
    <dbReference type="NCBI Taxonomy" id="100452"/>
    <lineage>
        <taxon>Eukaryota</taxon>
        <taxon>Metazoa</taxon>
        <taxon>Spiralia</taxon>
        <taxon>Lophotrochozoa</taxon>
        <taxon>Mollusca</taxon>
        <taxon>Gastropoda</taxon>
        <taxon>Heterobranchia</taxon>
        <taxon>Euthyneura</taxon>
        <taxon>Panpulmonata</taxon>
        <taxon>Eupulmonata</taxon>
        <taxon>Stylommatophora</taxon>
        <taxon>Helicina</taxon>
        <taxon>Helicoidea</taxon>
        <taxon>Geomitridae</taxon>
        <taxon>Candidula</taxon>
    </lineage>
</organism>
<dbReference type="PANTHER" id="PTHR12231:SF253">
    <property type="entry name" value="DPR-INTERACTING PROTEIN ETA, ISOFORM B-RELATED"/>
    <property type="match status" value="1"/>
</dbReference>
<dbReference type="InterPro" id="IPR007110">
    <property type="entry name" value="Ig-like_dom"/>
</dbReference>
<feature type="domain" description="Ig-like" evidence="16">
    <location>
        <begin position="213"/>
        <end position="295"/>
    </location>
</feature>